<feature type="domain" description="N-acetyltransferase" evidence="1">
    <location>
        <begin position="12"/>
        <end position="164"/>
    </location>
</feature>
<dbReference type="Gene3D" id="3.40.630.30">
    <property type="match status" value="1"/>
</dbReference>
<proteinExistence type="predicted"/>
<accession>A0A4R2NWB3</accession>
<dbReference type="RefSeq" id="WP_165918934.1">
    <property type="nucleotide sequence ID" value="NZ_NRRP01000024.1"/>
</dbReference>
<evidence type="ECO:0000259" key="1">
    <source>
        <dbReference type="PROSITE" id="PS51186"/>
    </source>
</evidence>
<dbReference type="Proteomes" id="UP000295733">
    <property type="component" value="Unassembled WGS sequence"/>
</dbReference>
<evidence type="ECO:0000313" key="2">
    <source>
        <dbReference type="EMBL" id="TCP26272.1"/>
    </source>
</evidence>
<name>A0A4R2NWB3_RHOAD</name>
<dbReference type="InterPro" id="IPR052564">
    <property type="entry name" value="N-acetyltrans/Recomb-assoc"/>
</dbReference>
<comment type="caution">
    <text evidence="2">The sequence shown here is derived from an EMBL/GenBank/DDBJ whole genome shotgun (WGS) entry which is preliminary data.</text>
</comment>
<keyword evidence="3" id="KW-1185">Reference proteome</keyword>
<keyword evidence="2" id="KW-0808">Transferase</keyword>
<dbReference type="PANTHER" id="PTHR43451">
    <property type="entry name" value="ACETYLTRANSFERASE (GNAT) FAMILY PROTEIN"/>
    <property type="match status" value="1"/>
</dbReference>
<sequence>MPPTQASFRRPCRLRPARSSDGTALYAVFFAAVHGGTVTAYSARERNAWAPSPTAPPDWNDRLMGGVTILAESRGRAAGFMTLGHDGHLDLAYVAPDHAGQGIGRALHTAILDRARAQGLSLLDTQASLIARPFFTALGWQTIARQSVIREGVALTNFRMERLL</sequence>
<dbReference type="PROSITE" id="PS51186">
    <property type="entry name" value="GNAT"/>
    <property type="match status" value="1"/>
</dbReference>
<dbReference type="PANTHER" id="PTHR43451:SF1">
    <property type="entry name" value="ACETYLTRANSFERASE"/>
    <property type="match status" value="1"/>
</dbReference>
<dbReference type="InterPro" id="IPR016181">
    <property type="entry name" value="Acyl_CoA_acyltransferase"/>
</dbReference>
<protein>
    <submittedName>
        <fullName evidence="2">GNAT family acetyltransferase</fullName>
    </submittedName>
</protein>
<dbReference type="CDD" id="cd04301">
    <property type="entry name" value="NAT_SF"/>
    <property type="match status" value="1"/>
</dbReference>
<organism evidence="2 3">
    <name type="scientific">Rhodovulum adriaticum</name>
    <name type="common">Rhodopseudomonas adriatica</name>
    <dbReference type="NCBI Taxonomy" id="35804"/>
    <lineage>
        <taxon>Bacteria</taxon>
        <taxon>Pseudomonadati</taxon>
        <taxon>Pseudomonadota</taxon>
        <taxon>Alphaproteobacteria</taxon>
        <taxon>Rhodobacterales</taxon>
        <taxon>Paracoccaceae</taxon>
        <taxon>Rhodovulum</taxon>
    </lineage>
</organism>
<dbReference type="AlphaFoldDB" id="A0A4R2NWB3"/>
<dbReference type="Pfam" id="PF13673">
    <property type="entry name" value="Acetyltransf_10"/>
    <property type="match status" value="1"/>
</dbReference>
<reference evidence="2 3" key="1">
    <citation type="submission" date="2019-03" db="EMBL/GenBank/DDBJ databases">
        <title>Genomic Encyclopedia of Type Strains, Phase IV (KMG-IV): sequencing the most valuable type-strain genomes for metagenomic binning, comparative biology and taxonomic classification.</title>
        <authorList>
            <person name="Goeker M."/>
        </authorList>
    </citation>
    <scope>NUCLEOTIDE SEQUENCE [LARGE SCALE GENOMIC DNA]</scope>
    <source>
        <strain evidence="2 3">DSM 2781</strain>
    </source>
</reference>
<dbReference type="EMBL" id="SLXL01000002">
    <property type="protein sequence ID" value="TCP26272.1"/>
    <property type="molecule type" value="Genomic_DNA"/>
</dbReference>
<dbReference type="GO" id="GO:0016747">
    <property type="term" value="F:acyltransferase activity, transferring groups other than amino-acyl groups"/>
    <property type="evidence" value="ECO:0007669"/>
    <property type="project" value="InterPro"/>
</dbReference>
<dbReference type="InterPro" id="IPR000182">
    <property type="entry name" value="GNAT_dom"/>
</dbReference>
<gene>
    <name evidence="2" type="ORF">EV656_102235</name>
</gene>
<dbReference type="SUPFAM" id="SSF55729">
    <property type="entry name" value="Acyl-CoA N-acyltransferases (Nat)"/>
    <property type="match status" value="1"/>
</dbReference>
<evidence type="ECO:0000313" key="3">
    <source>
        <dbReference type="Proteomes" id="UP000295733"/>
    </source>
</evidence>